<dbReference type="STRING" id="118168.MC7420_4205"/>
<dbReference type="InterPro" id="IPR035902">
    <property type="entry name" value="Nuc_phospho_transferase"/>
</dbReference>
<dbReference type="HOGENOM" id="CLU_595443_0_0_3"/>
<dbReference type="Gene3D" id="3.40.1030.10">
    <property type="entry name" value="Nucleoside phosphorylase/phosphoribosyltransferase catalytic domain"/>
    <property type="match status" value="1"/>
</dbReference>
<proteinExistence type="predicted"/>
<dbReference type="EMBL" id="DS989854">
    <property type="protein sequence ID" value="EDX74220.1"/>
    <property type="molecule type" value="Genomic_DNA"/>
</dbReference>
<keyword evidence="1" id="KW-0328">Glycosyltransferase</keyword>
<organism evidence="3 4">
    <name type="scientific">Coleofasciculus chthonoplastes PCC 7420</name>
    <dbReference type="NCBI Taxonomy" id="118168"/>
    <lineage>
        <taxon>Bacteria</taxon>
        <taxon>Bacillati</taxon>
        <taxon>Cyanobacteriota</taxon>
        <taxon>Cyanophyceae</taxon>
        <taxon>Coleofasciculales</taxon>
        <taxon>Coleofasciculaceae</taxon>
        <taxon>Coleofasciculus</taxon>
    </lineage>
</organism>
<keyword evidence="4" id="KW-1185">Reference proteome</keyword>
<dbReference type="eggNOG" id="COG0213">
    <property type="taxonomic scope" value="Bacteria"/>
</dbReference>
<evidence type="ECO:0000256" key="2">
    <source>
        <dbReference type="ARBA" id="ARBA00022679"/>
    </source>
</evidence>
<dbReference type="AlphaFoldDB" id="B4VVE5"/>
<evidence type="ECO:0000313" key="4">
    <source>
        <dbReference type="Proteomes" id="UP000003835"/>
    </source>
</evidence>
<dbReference type="GO" id="GO:0016757">
    <property type="term" value="F:glycosyltransferase activity"/>
    <property type="evidence" value="ECO:0007669"/>
    <property type="project" value="UniProtKB-KW"/>
</dbReference>
<reference evidence="3 4" key="1">
    <citation type="submission" date="2008-07" db="EMBL/GenBank/DDBJ databases">
        <authorList>
            <person name="Tandeau de Marsac N."/>
            <person name="Ferriera S."/>
            <person name="Johnson J."/>
            <person name="Kravitz S."/>
            <person name="Beeson K."/>
            <person name="Sutton G."/>
            <person name="Rogers Y.-H."/>
            <person name="Friedman R."/>
            <person name="Frazier M."/>
            <person name="Venter J.C."/>
        </authorList>
    </citation>
    <scope>NUCLEOTIDE SEQUENCE [LARGE SCALE GENOMIC DNA]</scope>
    <source>
        <strain evidence="3 4">PCC 7420</strain>
    </source>
</reference>
<gene>
    <name evidence="3" type="ORF">MC7420_4205</name>
</gene>
<sequence length="459" mass="52436">MISLNHLTYQMSKSQLSDSLQSSWTSNASERWDFASTECVADITPIIGYLWLQVAANNCQTRLAIKLANKGNRCGVVDILQTGGWSFPTNPQAILQQARASRGVISQINEELALVNTILRENYQDTNLLHNIIFTYASILSQQISIGCTHSIVDVKLGKRTNVIAPWMTDVQLKQISKNFSEDCKQKLVIYKSEWLEAFQAILVEAGAAKPENLMIKNNPWIVQNCQGELADLVQVRWLLTNGSMPQCRAIGRQLILLHINELISGNDNLLTGNNNEYQKLYCQILPRICGANANWNDLQTQWNRFQNRLPKVSDFIVRQYLKNDRYEELEKSYGDPGNDLNIISFGLFPYHLADQETTVLIKEMNASYLDKLFEWLCRGNTYDPEVGIWLHKLPGEEVQALIRQEQNPQSEKLRNFKKLASIDQWQEPVISIFYRPSICSESEVMAKVRQFLCQGVNI</sequence>
<accession>B4VVE5</accession>
<name>B4VVE5_9CYAN</name>
<evidence type="ECO:0000256" key="1">
    <source>
        <dbReference type="ARBA" id="ARBA00022676"/>
    </source>
</evidence>
<evidence type="ECO:0000313" key="3">
    <source>
        <dbReference type="EMBL" id="EDX74220.1"/>
    </source>
</evidence>
<dbReference type="Proteomes" id="UP000003835">
    <property type="component" value="Unassembled WGS sequence"/>
</dbReference>
<protein>
    <submittedName>
        <fullName evidence="3">Uncharacterized protein</fullName>
    </submittedName>
</protein>
<keyword evidence="2" id="KW-0808">Transferase</keyword>